<keyword evidence="3" id="KW-1185">Reference proteome</keyword>
<proteinExistence type="predicted"/>
<dbReference type="Pfam" id="PF09250">
    <property type="entry name" value="Prim-Pol"/>
    <property type="match status" value="1"/>
</dbReference>
<organism evidence="2 3">
    <name type="scientific">Dactylosporangium siamense</name>
    <dbReference type="NCBI Taxonomy" id="685454"/>
    <lineage>
        <taxon>Bacteria</taxon>
        <taxon>Bacillati</taxon>
        <taxon>Actinomycetota</taxon>
        <taxon>Actinomycetes</taxon>
        <taxon>Micromonosporales</taxon>
        <taxon>Micromonosporaceae</taxon>
        <taxon>Dactylosporangium</taxon>
    </lineage>
</organism>
<dbReference type="EMBL" id="BONQ01000060">
    <property type="protein sequence ID" value="GIG46060.1"/>
    <property type="molecule type" value="Genomic_DNA"/>
</dbReference>
<dbReference type="SMART" id="SM00943">
    <property type="entry name" value="Prim-Pol"/>
    <property type="match status" value="1"/>
</dbReference>
<sequence>MRSWERAKLRKAAVRYVEHGWHVLPGAYLVGQHAGRHAKERRFDCGEAGCRTVACHPTAYTPSRSPALVAEWWRVHPYTVLFPTGHAFDVLEVSAALGRAALLGDGFVAARGPVAVAQQKGLTDRWFFLVLPGHGLLPELAQQPDVVLHGQGSWIPAPPSPQFGGRVRWELSPETHGWRPAEPYAVQALMLDAIGAGPLAAAGPRATWRTAA</sequence>
<dbReference type="InterPro" id="IPR015330">
    <property type="entry name" value="DNA_primase/pol_bifunc_N"/>
</dbReference>
<name>A0A919UBX3_9ACTN</name>
<dbReference type="AlphaFoldDB" id="A0A919UBX3"/>
<evidence type="ECO:0000259" key="1">
    <source>
        <dbReference type="SMART" id="SM00943"/>
    </source>
</evidence>
<reference evidence="2" key="1">
    <citation type="submission" date="2021-01" db="EMBL/GenBank/DDBJ databases">
        <title>Whole genome shotgun sequence of Dactylosporangium siamense NBRC 106093.</title>
        <authorList>
            <person name="Komaki H."/>
            <person name="Tamura T."/>
        </authorList>
    </citation>
    <scope>NUCLEOTIDE SEQUENCE</scope>
    <source>
        <strain evidence="2">NBRC 106093</strain>
    </source>
</reference>
<accession>A0A919UBX3</accession>
<comment type="caution">
    <text evidence="2">The sequence shown here is derived from an EMBL/GenBank/DDBJ whole genome shotgun (WGS) entry which is preliminary data.</text>
</comment>
<evidence type="ECO:0000313" key="3">
    <source>
        <dbReference type="Proteomes" id="UP000660611"/>
    </source>
</evidence>
<feature type="domain" description="DNA primase/polymerase bifunctional N-terminal" evidence="1">
    <location>
        <begin position="13"/>
        <end position="179"/>
    </location>
</feature>
<evidence type="ECO:0000313" key="2">
    <source>
        <dbReference type="EMBL" id="GIG46060.1"/>
    </source>
</evidence>
<gene>
    <name evidence="2" type="ORF">Dsi01nite_041010</name>
</gene>
<protein>
    <recommendedName>
        <fullName evidence="1">DNA primase/polymerase bifunctional N-terminal domain-containing protein</fullName>
    </recommendedName>
</protein>
<dbReference type="Proteomes" id="UP000660611">
    <property type="component" value="Unassembled WGS sequence"/>
</dbReference>
<dbReference type="RefSeq" id="WP_203847845.1">
    <property type="nucleotide sequence ID" value="NZ_BAAAVW010000012.1"/>
</dbReference>